<feature type="transmembrane region" description="Helical" evidence="2">
    <location>
        <begin position="127"/>
        <end position="146"/>
    </location>
</feature>
<name>A0A3N4JFW9_9PEZI</name>
<organism evidence="4 5">
    <name type="scientific">Choiromyces venosus 120613-1</name>
    <dbReference type="NCBI Taxonomy" id="1336337"/>
    <lineage>
        <taxon>Eukaryota</taxon>
        <taxon>Fungi</taxon>
        <taxon>Dikarya</taxon>
        <taxon>Ascomycota</taxon>
        <taxon>Pezizomycotina</taxon>
        <taxon>Pezizomycetes</taxon>
        <taxon>Pezizales</taxon>
        <taxon>Tuberaceae</taxon>
        <taxon>Choiromyces</taxon>
    </lineage>
</organism>
<dbReference type="STRING" id="1336337.A0A3N4JFW9"/>
<proteinExistence type="predicted"/>
<keyword evidence="2" id="KW-0472">Membrane</keyword>
<keyword evidence="2" id="KW-1133">Transmembrane helix</keyword>
<evidence type="ECO:0000256" key="2">
    <source>
        <dbReference type="SAM" id="Phobius"/>
    </source>
</evidence>
<dbReference type="PANTHER" id="PTHR37846">
    <property type="entry name" value="YALI0B21296P"/>
    <property type="match status" value="1"/>
</dbReference>
<sequence>MARTKRTPTKTPTPTPPITYTEIPLKTPTRGAPSGNTLIDIIEAHRPVHPSSSTSSPNEQEEEEIFGPGMQAISLTVPFCMLLGTFDYLVHLQYRQEVDLEEIFWRVVKASPAIFTINYTIHPRRNWISAQLLFFLISVAAGCWLVRAVNRTGYYAVMKRAPQVGTLWIWAAVEMSLVPVLVSCAVVGGFSWYFGYSWV</sequence>
<dbReference type="OrthoDB" id="5597489at2759"/>
<keyword evidence="2" id="KW-0812">Transmembrane</keyword>
<evidence type="ECO:0000256" key="1">
    <source>
        <dbReference type="SAM" id="MobiDB-lite"/>
    </source>
</evidence>
<feature type="domain" description="DUF7719" evidence="3">
    <location>
        <begin position="131"/>
        <end position="197"/>
    </location>
</feature>
<reference evidence="4 5" key="1">
    <citation type="journal article" date="2018" name="Nat. Ecol. Evol.">
        <title>Pezizomycetes genomes reveal the molecular basis of ectomycorrhizal truffle lifestyle.</title>
        <authorList>
            <person name="Murat C."/>
            <person name="Payen T."/>
            <person name="Noel B."/>
            <person name="Kuo A."/>
            <person name="Morin E."/>
            <person name="Chen J."/>
            <person name="Kohler A."/>
            <person name="Krizsan K."/>
            <person name="Balestrini R."/>
            <person name="Da Silva C."/>
            <person name="Montanini B."/>
            <person name="Hainaut M."/>
            <person name="Levati E."/>
            <person name="Barry K.W."/>
            <person name="Belfiori B."/>
            <person name="Cichocki N."/>
            <person name="Clum A."/>
            <person name="Dockter R.B."/>
            <person name="Fauchery L."/>
            <person name="Guy J."/>
            <person name="Iotti M."/>
            <person name="Le Tacon F."/>
            <person name="Lindquist E.A."/>
            <person name="Lipzen A."/>
            <person name="Malagnac F."/>
            <person name="Mello A."/>
            <person name="Molinier V."/>
            <person name="Miyauchi S."/>
            <person name="Poulain J."/>
            <person name="Riccioni C."/>
            <person name="Rubini A."/>
            <person name="Sitrit Y."/>
            <person name="Splivallo R."/>
            <person name="Traeger S."/>
            <person name="Wang M."/>
            <person name="Zifcakova L."/>
            <person name="Wipf D."/>
            <person name="Zambonelli A."/>
            <person name="Paolocci F."/>
            <person name="Nowrousian M."/>
            <person name="Ottonello S."/>
            <person name="Baldrian P."/>
            <person name="Spatafora J.W."/>
            <person name="Henrissat B."/>
            <person name="Nagy L.G."/>
            <person name="Aury J.M."/>
            <person name="Wincker P."/>
            <person name="Grigoriev I.V."/>
            <person name="Bonfante P."/>
            <person name="Martin F.M."/>
        </authorList>
    </citation>
    <scope>NUCLEOTIDE SEQUENCE [LARGE SCALE GENOMIC DNA]</scope>
    <source>
        <strain evidence="4 5">120613-1</strain>
    </source>
</reference>
<keyword evidence="5" id="KW-1185">Reference proteome</keyword>
<feature type="transmembrane region" description="Helical" evidence="2">
    <location>
        <begin position="167"/>
        <end position="194"/>
    </location>
</feature>
<evidence type="ECO:0000313" key="5">
    <source>
        <dbReference type="Proteomes" id="UP000276215"/>
    </source>
</evidence>
<evidence type="ECO:0000259" key="3">
    <source>
        <dbReference type="Pfam" id="PF24841"/>
    </source>
</evidence>
<feature type="region of interest" description="Disordered" evidence="1">
    <location>
        <begin position="1"/>
        <end position="31"/>
    </location>
</feature>
<dbReference type="Pfam" id="PF24841">
    <property type="entry name" value="DUF7719"/>
    <property type="match status" value="1"/>
</dbReference>
<dbReference type="InterPro" id="IPR056136">
    <property type="entry name" value="DUF7719"/>
</dbReference>
<evidence type="ECO:0000313" key="4">
    <source>
        <dbReference type="EMBL" id="RPA92734.1"/>
    </source>
</evidence>
<dbReference type="Proteomes" id="UP000276215">
    <property type="component" value="Unassembled WGS sequence"/>
</dbReference>
<accession>A0A3N4JFW9</accession>
<gene>
    <name evidence="4" type="ORF">L873DRAFT_1749958</name>
</gene>
<dbReference type="AlphaFoldDB" id="A0A3N4JFW9"/>
<dbReference type="PANTHER" id="PTHR37846:SF1">
    <property type="entry name" value="DEACETYLASE-LIKE PROTEIN"/>
    <property type="match status" value="1"/>
</dbReference>
<dbReference type="EMBL" id="ML120466">
    <property type="protein sequence ID" value="RPA92734.1"/>
    <property type="molecule type" value="Genomic_DNA"/>
</dbReference>
<protein>
    <recommendedName>
        <fullName evidence="3">DUF7719 domain-containing protein</fullName>
    </recommendedName>
</protein>